<dbReference type="Proteomes" id="UP001596328">
    <property type="component" value="Unassembled WGS sequence"/>
</dbReference>
<protein>
    <submittedName>
        <fullName evidence="2">Uncharacterized protein</fullName>
    </submittedName>
</protein>
<organism evidence="2 3">
    <name type="scientific">Halobium palmae</name>
    <dbReference type="NCBI Taxonomy" id="1776492"/>
    <lineage>
        <taxon>Archaea</taxon>
        <taxon>Methanobacteriati</taxon>
        <taxon>Methanobacteriota</taxon>
        <taxon>Stenosarchaea group</taxon>
        <taxon>Halobacteria</taxon>
        <taxon>Halobacteriales</taxon>
        <taxon>Haloferacaceae</taxon>
        <taxon>Halobium</taxon>
    </lineage>
</organism>
<feature type="region of interest" description="Disordered" evidence="1">
    <location>
        <begin position="53"/>
        <end position="77"/>
    </location>
</feature>
<proteinExistence type="predicted"/>
<keyword evidence="3" id="KW-1185">Reference proteome</keyword>
<sequence length="77" mass="8508">MDGSVDSVVARHQVPARGVAEEVGLEVRQFERHHGGGDGREDVEDPALRAERVLHHHRQERRRADEPDCGGSTDTSS</sequence>
<comment type="caution">
    <text evidence="2">The sequence shown here is derived from an EMBL/GenBank/DDBJ whole genome shotgun (WGS) entry which is preliminary data.</text>
</comment>
<evidence type="ECO:0000313" key="2">
    <source>
        <dbReference type="EMBL" id="MFC6724803.1"/>
    </source>
</evidence>
<evidence type="ECO:0000313" key="3">
    <source>
        <dbReference type="Proteomes" id="UP001596328"/>
    </source>
</evidence>
<name>A0ABD5S0L2_9EURY</name>
<reference evidence="2 3" key="1">
    <citation type="journal article" date="2019" name="Int. J. Syst. Evol. Microbiol.">
        <title>The Global Catalogue of Microorganisms (GCM) 10K type strain sequencing project: providing services to taxonomists for standard genome sequencing and annotation.</title>
        <authorList>
            <consortium name="The Broad Institute Genomics Platform"/>
            <consortium name="The Broad Institute Genome Sequencing Center for Infectious Disease"/>
            <person name="Wu L."/>
            <person name="Ma J."/>
        </authorList>
    </citation>
    <scope>NUCLEOTIDE SEQUENCE [LARGE SCALE GENOMIC DNA]</scope>
    <source>
        <strain evidence="2 3">NBRC 111368</strain>
    </source>
</reference>
<dbReference type="AlphaFoldDB" id="A0ABD5S0L2"/>
<gene>
    <name evidence="2" type="ORF">ACFQE1_10555</name>
</gene>
<evidence type="ECO:0000256" key="1">
    <source>
        <dbReference type="SAM" id="MobiDB-lite"/>
    </source>
</evidence>
<accession>A0ABD5S0L2</accession>
<dbReference type="EMBL" id="JBHSWU010000284">
    <property type="protein sequence ID" value="MFC6724803.1"/>
    <property type="molecule type" value="Genomic_DNA"/>
</dbReference>